<sequence length="53" mass="5387">MSFTTLDKSSNVVSNLAISAASPAQATTTIPPTANTITGSPMTGYNNLVTTQV</sequence>
<name>A0A0G4PKC9_PENC3</name>
<dbReference type="EMBL" id="HG793152">
    <property type="protein sequence ID" value="CRL26643.1"/>
    <property type="molecule type" value="Genomic_DNA"/>
</dbReference>
<organism evidence="1 2">
    <name type="scientific">Penicillium camemberti (strain FM 013)</name>
    <dbReference type="NCBI Taxonomy" id="1429867"/>
    <lineage>
        <taxon>Eukaryota</taxon>
        <taxon>Fungi</taxon>
        <taxon>Dikarya</taxon>
        <taxon>Ascomycota</taxon>
        <taxon>Pezizomycotina</taxon>
        <taxon>Eurotiomycetes</taxon>
        <taxon>Eurotiomycetidae</taxon>
        <taxon>Eurotiales</taxon>
        <taxon>Aspergillaceae</taxon>
        <taxon>Penicillium</taxon>
    </lineage>
</organism>
<evidence type="ECO:0000313" key="2">
    <source>
        <dbReference type="Proteomes" id="UP000053732"/>
    </source>
</evidence>
<proteinExistence type="predicted"/>
<reference evidence="1 2" key="1">
    <citation type="journal article" date="2014" name="Nat. Commun.">
        <title>Multiple recent horizontal transfers of a large genomic region in cheese making fungi.</title>
        <authorList>
            <person name="Cheeseman K."/>
            <person name="Ropars J."/>
            <person name="Renault P."/>
            <person name="Dupont J."/>
            <person name="Gouzy J."/>
            <person name="Branca A."/>
            <person name="Abraham A.L."/>
            <person name="Ceppi M."/>
            <person name="Conseiller E."/>
            <person name="Debuchy R."/>
            <person name="Malagnac F."/>
            <person name="Goarin A."/>
            <person name="Silar P."/>
            <person name="Lacoste S."/>
            <person name="Sallet E."/>
            <person name="Bensimon A."/>
            <person name="Giraud T."/>
            <person name="Brygoo Y."/>
        </authorList>
    </citation>
    <scope>NUCLEOTIDE SEQUENCE [LARGE SCALE GENOMIC DNA]</scope>
    <source>
        <strain evidence="2">FM 013</strain>
    </source>
</reference>
<evidence type="ECO:0000313" key="1">
    <source>
        <dbReference type="EMBL" id="CRL26643.1"/>
    </source>
</evidence>
<accession>A0A0G4PKC9</accession>
<protein>
    <submittedName>
        <fullName evidence="1">Str. FM013</fullName>
    </submittedName>
</protein>
<dbReference type="AlphaFoldDB" id="A0A0G4PKC9"/>
<gene>
    <name evidence="1" type="ORF">PCAMFM013_S019g000060</name>
</gene>
<keyword evidence="2" id="KW-1185">Reference proteome</keyword>
<dbReference type="Proteomes" id="UP000053732">
    <property type="component" value="Unassembled WGS sequence"/>
</dbReference>